<reference evidence="2" key="1">
    <citation type="journal article" date="2022" name="bioRxiv">
        <title>Sequencing and chromosome-scale assembly of the giantPleurodeles waltlgenome.</title>
        <authorList>
            <person name="Brown T."/>
            <person name="Elewa A."/>
            <person name="Iarovenko S."/>
            <person name="Subramanian E."/>
            <person name="Araus A.J."/>
            <person name="Petzold A."/>
            <person name="Susuki M."/>
            <person name="Suzuki K.-i.T."/>
            <person name="Hayashi T."/>
            <person name="Toyoda A."/>
            <person name="Oliveira C."/>
            <person name="Osipova E."/>
            <person name="Leigh N.D."/>
            <person name="Simon A."/>
            <person name="Yun M.H."/>
        </authorList>
    </citation>
    <scope>NUCLEOTIDE SEQUENCE</scope>
    <source>
        <strain evidence="2">20211129_DDA</strain>
        <tissue evidence="2">Liver</tissue>
    </source>
</reference>
<evidence type="ECO:0000313" key="3">
    <source>
        <dbReference type="Proteomes" id="UP001066276"/>
    </source>
</evidence>
<organism evidence="2 3">
    <name type="scientific">Pleurodeles waltl</name>
    <name type="common">Iberian ribbed newt</name>
    <dbReference type="NCBI Taxonomy" id="8319"/>
    <lineage>
        <taxon>Eukaryota</taxon>
        <taxon>Metazoa</taxon>
        <taxon>Chordata</taxon>
        <taxon>Craniata</taxon>
        <taxon>Vertebrata</taxon>
        <taxon>Euteleostomi</taxon>
        <taxon>Amphibia</taxon>
        <taxon>Batrachia</taxon>
        <taxon>Caudata</taxon>
        <taxon>Salamandroidea</taxon>
        <taxon>Salamandridae</taxon>
        <taxon>Pleurodelinae</taxon>
        <taxon>Pleurodeles</taxon>
    </lineage>
</organism>
<proteinExistence type="predicted"/>
<gene>
    <name evidence="2" type="ORF">NDU88_006553</name>
</gene>
<dbReference type="Proteomes" id="UP001066276">
    <property type="component" value="Chromosome 7"/>
</dbReference>
<keyword evidence="3" id="KW-1185">Reference proteome</keyword>
<feature type="region of interest" description="Disordered" evidence="1">
    <location>
        <begin position="85"/>
        <end position="109"/>
    </location>
</feature>
<dbReference type="EMBL" id="JANPWB010000011">
    <property type="protein sequence ID" value="KAJ1128174.1"/>
    <property type="molecule type" value="Genomic_DNA"/>
</dbReference>
<dbReference type="AlphaFoldDB" id="A0AAV7PK25"/>
<comment type="caution">
    <text evidence="2">The sequence shown here is derived from an EMBL/GenBank/DDBJ whole genome shotgun (WGS) entry which is preliminary data.</text>
</comment>
<evidence type="ECO:0000256" key="1">
    <source>
        <dbReference type="SAM" id="MobiDB-lite"/>
    </source>
</evidence>
<name>A0AAV7PK25_PLEWA</name>
<sequence length="109" mass="11864">MLKEWSLGTPLFLCAEERNPIGALGAQAGVHFRSLCPPRTRAGSAEERADPWLTEVREARGLLRGEKRMPSRSWSALDVFSGTRTGQQAAGAKQPGHVVMGSWTRTSST</sequence>
<protein>
    <submittedName>
        <fullName evidence="2">Uncharacterized protein</fullName>
    </submittedName>
</protein>
<evidence type="ECO:0000313" key="2">
    <source>
        <dbReference type="EMBL" id="KAJ1128174.1"/>
    </source>
</evidence>
<accession>A0AAV7PK25</accession>